<dbReference type="RefSeq" id="WP_086637469.1">
    <property type="nucleotide sequence ID" value="NZ_MRZU01000004.1"/>
</dbReference>
<dbReference type="AlphaFoldDB" id="A0A1Y3GFD9"/>
<protein>
    <submittedName>
        <fullName evidence="1">Phosphohydrolase Icc/MPP superfamily</fullName>
    </submittedName>
</protein>
<dbReference type="Proteomes" id="UP000195137">
    <property type="component" value="Unassembled WGS sequence"/>
</dbReference>
<evidence type="ECO:0000313" key="2">
    <source>
        <dbReference type="Proteomes" id="UP000195137"/>
    </source>
</evidence>
<dbReference type="PANTHER" id="PTHR39323">
    <property type="entry name" value="BLR1149 PROTEIN"/>
    <property type="match status" value="1"/>
</dbReference>
<comment type="caution">
    <text evidence="1">The sequence shown here is derived from an EMBL/GenBank/DDBJ whole genome shotgun (WGS) entry which is preliminary data.</text>
</comment>
<proteinExistence type="predicted"/>
<sequence length="235" mass="26832">MTPKPKRIEVYNSALYLPDIDVCVVSDLHIGLEDELLRQGISFPLNEEEIITTRLSEVIERFNPHKTVLNGDILHSFGKIWSGVSTKLEKVLDICGDCVLIEGSHDKMLPTLMEDKDRNIHKHLEIDGVFFLHGDRELPLDNPEMVVLGHEHPAIEIEGDKLDCFLVDRSKKDSDLILTPSFSPLTKGVSVNRLKSRDFMSPIMNRRDLDKFEVLVEIDSEVLRFPELGSFRDML</sequence>
<dbReference type="OrthoDB" id="18264at2157"/>
<dbReference type="PIRSF" id="PIRSF000887">
    <property type="entry name" value="Pesterase_MJ0037"/>
    <property type="match status" value="1"/>
</dbReference>
<reference evidence="1 2" key="1">
    <citation type="submission" date="2016-12" db="EMBL/GenBank/DDBJ databases">
        <title>Discovery of methanogenic haloarchaea.</title>
        <authorList>
            <person name="Sorokin D.Y."/>
            <person name="Makarova K.S."/>
            <person name="Abbas B."/>
            <person name="Ferrer M."/>
            <person name="Golyshin P.N."/>
        </authorList>
    </citation>
    <scope>NUCLEOTIDE SEQUENCE [LARGE SCALE GENOMIC DNA]</scope>
    <source>
        <strain evidence="1">AMET1</strain>
    </source>
</reference>
<dbReference type="EMBL" id="MRZU01000004">
    <property type="protein sequence ID" value="OUJ18175.1"/>
    <property type="molecule type" value="Genomic_DNA"/>
</dbReference>
<dbReference type="PANTHER" id="PTHR39323:SF1">
    <property type="entry name" value="BLR1149 PROTEIN"/>
    <property type="match status" value="1"/>
</dbReference>
<keyword evidence="2" id="KW-1185">Reference proteome</keyword>
<dbReference type="InterPro" id="IPR024173">
    <property type="entry name" value="Pesterase_MJ0037-like"/>
</dbReference>
<organism evidence="1 2">
    <name type="scientific">Methanonatronarchaeum thermophilum</name>
    <dbReference type="NCBI Taxonomy" id="1927129"/>
    <lineage>
        <taxon>Archaea</taxon>
        <taxon>Methanobacteriati</taxon>
        <taxon>Methanobacteriota</taxon>
        <taxon>Methanonatronarchaeia</taxon>
        <taxon>Methanonatronarchaeales</taxon>
        <taxon>Methanonatronarchaeaceae</taxon>
        <taxon>Methanonatronarchaeum</taxon>
    </lineage>
</organism>
<dbReference type="InterPro" id="IPR029052">
    <property type="entry name" value="Metallo-depent_PP-like"/>
</dbReference>
<gene>
    <name evidence="1" type="ORF">AMET1_1079</name>
</gene>
<keyword evidence="1" id="KW-0378">Hydrolase</keyword>
<name>A0A1Y3GFD9_9EURY</name>
<dbReference type="SUPFAM" id="SSF56300">
    <property type="entry name" value="Metallo-dependent phosphatases"/>
    <property type="match status" value="1"/>
</dbReference>
<evidence type="ECO:0000313" key="1">
    <source>
        <dbReference type="EMBL" id="OUJ18175.1"/>
    </source>
</evidence>
<accession>A0A1Y3GFD9</accession>
<dbReference type="GO" id="GO:0016787">
    <property type="term" value="F:hydrolase activity"/>
    <property type="evidence" value="ECO:0007669"/>
    <property type="project" value="UniProtKB-KW"/>
</dbReference>